<sequence length="342" mass="38605">MSDPKDPLARLLVLYSLIPRHPNRAATSTLHEKLRERGFNISPRTLQRDLANKLAPYFPIGCDDEKPPYRWYRVADTMDDPLISESPPGALALHLIEQYLTGILPQSVLDHLASRFRTAQNYLSSLEANSVAHWAKRVRALPPGKALIPAALVPGVWENVSIALMEQKQLAVNYLSRSKAEHKLLTLNPLGLVSRHSITYLVATVDGYTDPRRFALHRIQHCNVLGPVVQTGQQPTEFDIDEYIASGAFGWHQGNGETTELVADISPQVAWLLNETPLSTDQRIEPQPDTDWKRLYATVPMDQETLWWIFGLNSQIRVRAPGEWVEDIKREADNLLSRYSAP</sequence>
<dbReference type="Pfam" id="PF25583">
    <property type="entry name" value="WCX"/>
    <property type="match status" value="1"/>
</dbReference>
<feature type="domain" description="WYL" evidence="1">
    <location>
        <begin position="157"/>
        <end position="222"/>
    </location>
</feature>
<organism evidence="3 4">
    <name type="scientific">Alcanivorax quisquiliarum</name>
    <dbReference type="NCBI Taxonomy" id="2933565"/>
    <lineage>
        <taxon>Bacteria</taxon>
        <taxon>Pseudomonadati</taxon>
        <taxon>Pseudomonadota</taxon>
        <taxon>Gammaproteobacteria</taxon>
        <taxon>Oceanospirillales</taxon>
        <taxon>Alcanivoracaceae</taxon>
        <taxon>Alcanivorax</taxon>
    </lineage>
</organism>
<dbReference type="RefSeq" id="WP_246953482.1">
    <property type="nucleotide sequence ID" value="NZ_JALKII010000011.1"/>
</dbReference>
<dbReference type="Pfam" id="PF13280">
    <property type="entry name" value="WYL"/>
    <property type="match status" value="1"/>
</dbReference>
<feature type="domain" description="WCX" evidence="2">
    <location>
        <begin position="258"/>
        <end position="336"/>
    </location>
</feature>
<accession>A0ABT0E9Z8</accession>
<dbReference type="PROSITE" id="PS52050">
    <property type="entry name" value="WYL"/>
    <property type="match status" value="1"/>
</dbReference>
<evidence type="ECO:0000259" key="2">
    <source>
        <dbReference type="Pfam" id="PF25583"/>
    </source>
</evidence>
<dbReference type="InterPro" id="IPR026881">
    <property type="entry name" value="WYL_dom"/>
</dbReference>
<comment type="caution">
    <text evidence="3">The sequence shown here is derived from an EMBL/GenBank/DDBJ whole genome shotgun (WGS) entry which is preliminary data.</text>
</comment>
<evidence type="ECO:0000313" key="3">
    <source>
        <dbReference type="EMBL" id="MCK0538656.1"/>
    </source>
</evidence>
<keyword evidence="4" id="KW-1185">Reference proteome</keyword>
<dbReference type="InterPro" id="IPR051534">
    <property type="entry name" value="CBASS_pafABC_assoc_protein"/>
</dbReference>
<gene>
    <name evidence="3" type="ORF">MU846_13155</name>
</gene>
<dbReference type="EMBL" id="JALKII010000011">
    <property type="protein sequence ID" value="MCK0538656.1"/>
    <property type="molecule type" value="Genomic_DNA"/>
</dbReference>
<name>A0ABT0E9Z8_9GAMM</name>
<proteinExistence type="predicted"/>
<dbReference type="InterPro" id="IPR057727">
    <property type="entry name" value="WCX_dom"/>
</dbReference>
<dbReference type="Proteomes" id="UP001165524">
    <property type="component" value="Unassembled WGS sequence"/>
</dbReference>
<evidence type="ECO:0000313" key="4">
    <source>
        <dbReference type="Proteomes" id="UP001165524"/>
    </source>
</evidence>
<dbReference type="PANTHER" id="PTHR34580:SF1">
    <property type="entry name" value="PROTEIN PAFC"/>
    <property type="match status" value="1"/>
</dbReference>
<evidence type="ECO:0000259" key="1">
    <source>
        <dbReference type="Pfam" id="PF13280"/>
    </source>
</evidence>
<protein>
    <submittedName>
        <fullName evidence="3">WYL domain-containing protein</fullName>
    </submittedName>
</protein>
<dbReference type="PANTHER" id="PTHR34580">
    <property type="match status" value="1"/>
</dbReference>
<reference evidence="3" key="1">
    <citation type="submission" date="2022-04" db="EMBL/GenBank/DDBJ databases">
        <title>Alcanivorax sp. CY1518 draft genome sequence.</title>
        <authorList>
            <person name="Zhao G."/>
            <person name="An M."/>
        </authorList>
    </citation>
    <scope>NUCLEOTIDE SEQUENCE</scope>
    <source>
        <strain evidence="3">CY1518</strain>
    </source>
</reference>